<organism evidence="8 9">
    <name type="scientific">Desulforhabdus amnigena</name>
    <dbReference type="NCBI Taxonomy" id="40218"/>
    <lineage>
        <taxon>Bacteria</taxon>
        <taxon>Pseudomonadati</taxon>
        <taxon>Thermodesulfobacteriota</taxon>
        <taxon>Syntrophobacteria</taxon>
        <taxon>Syntrophobacterales</taxon>
        <taxon>Syntrophobacteraceae</taxon>
        <taxon>Desulforhabdus</taxon>
    </lineage>
</organism>
<evidence type="ECO:0000256" key="4">
    <source>
        <dbReference type="ARBA" id="ARBA00022676"/>
    </source>
</evidence>
<dbReference type="InterPro" id="IPR035994">
    <property type="entry name" value="Nucleoside_phosphorylase_sf"/>
</dbReference>
<evidence type="ECO:0000256" key="1">
    <source>
        <dbReference type="ARBA" id="ARBA00010456"/>
    </source>
</evidence>
<comment type="caution">
    <text evidence="8">The sequence shown here is derived from an EMBL/GenBank/DDBJ whole genome shotgun (WGS) entry which is preliminary data.</text>
</comment>
<comment type="similarity">
    <text evidence="1">Belongs to the PNP/UDP phosphorylase family.</text>
</comment>
<evidence type="ECO:0000259" key="7">
    <source>
        <dbReference type="Pfam" id="PF01048"/>
    </source>
</evidence>
<dbReference type="Proteomes" id="UP001144372">
    <property type="component" value="Unassembled WGS sequence"/>
</dbReference>
<evidence type="ECO:0000256" key="2">
    <source>
        <dbReference type="ARBA" id="ARBA00011888"/>
    </source>
</evidence>
<keyword evidence="5" id="KW-0808">Transferase</keyword>
<keyword evidence="9" id="KW-1185">Reference proteome</keyword>
<protein>
    <recommendedName>
        <fullName evidence="3">Uridine phosphorylase</fullName>
        <ecNumber evidence="2">2.4.2.3</ecNumber>
    </recommendedName>
</protein>
<name>A0A9W6D679_9BACT</name>
<evidence type="ECO:0000256" key="6">
    <source>
        <dbReference type="ARBA" id="ARBA00048447"/>
    </source>
</evidence>
<dbReference type="PANTHER" id="PTHR43691:SF11">
    <property type="entry name" value="FI09636P-RELATED"/>
    <property type="match status" value="1"/>
</dbReference>
<dbReference type="PANTHER" id="PTHR43691">
    <property type="entry name" value="URIDINE PHOSPHORYLASE"/>
    <property type="match status" value="1"/>
</dbReference>
<dbReference type="GO" id="GO:0005829">
    <property type="term" value="C:cytosol"/>
    <property type="evidence" value="ECO:0007669"/>
    <property type="project" value="TreeGrafter"/>
</dbReference>
<dbReference type="AlphaFoldDB" id="A0A9W6D679"/>
<reference evidence="8" key="1">
    <citation type="submission" date="2022-12" db="EMBL/GenBank/DDBJ databases">
        <title>Reference genome sequencing for broad-spectrum identification of bacterial and archaeal isolates by mass spectrometry.</title>
        <authorList>
            <person name="Sekiguchi Y."/>
            <person name="Tourlousse D.M."/>
        </authorList>
    </citation>
    <scope>NUCLEOTIDE SEQUENCE</scope>
    <source>
        <strain evidence="8">ASRB1</strain>
    </source>
</reference>
<gene>
    <name evidence="8" type="ORF">DAMNIGENAA_17190</name>
</gene>
<proteinExistence type="inferred from homology"/>
<dbReference type="InterPro" id="IPR000845">
    <property type="entry name" value="Nucleoside_phosphorylase_d"/>
</dbReference>
<evidence type="ECO:0000256" key="3">
    <source>
        <dbReference type="ARBA" id="ARBA00021980"/>
    </source>
</evidence>
<dbReference type="SUPFAM" id="SSF53167">
    <property type="entry name" value="Purine and uridine phosphorylases"/>
    <property type="match status" value="1"/>
</dbReference>
<feature type="domain" description="Nucleoside phosphorylase" evidence="7">
    <location>
        <begin position="23"/>
        <end position="284"/>
    </location>
</feature>
<sequence>MNCKPRYHIGFSREDLGEHPPAFALLCGDPDRAARIARETEGVRLVKILSENRGLNSYLASLPGGQRILSATSGMGAPSLSIVVNELYDVGIRRIIRVGTCGSIQDHVKTGSVVITRAALCRQGAANDIAPVEYPSAANPFVTVALVNAARELKVDWHMGITASVDTFYEGQERTESSVNKHLMRWLGGVCLTKKTLRALGVSEERLQEMHRDEIRVGGITEEYRHLNVLNYEMECGTLLKMAGVYGFAAACICAVVADRTAGEEIARPLKLAAEENAVRVALRAVETMDPEYLKPCYW</sequence>
<dbReference type="CDD" id="cd17767">
    <property type="entry name" value="UP_EcUdp-like"/>
    <property type="match status" value="1"/>
</dbReference>
<dbReference type="Gene3D" id="3.40.50.1580">
    <property type="entry name" value="Nucleoside phosphorylase domain"/>
    <property type="match status" value="1"/>
</dbReference>
<evidence type="ECO:0000313" key="9">
    <source>
        <dbReference type="Proteomes" id="UP001144372"/>
    </source>
</evidence>
<accession>A0A9W6D679</accession>
<dbReference type="GO" id="GO:0009164">
    <property type="term" value="P:nucleoside catabolic process"/>
    <property type="evidence" value="ECO:0007669"/>
    <property type="project" value="UniProtKB-ARBA"/>
</dbReference>
<comment type="catalytic activity">
    <reaction evidence="6">
        <text>uridine + phosphate = alpha-D-ribose 1-phosphate + uracil</text>
        <dbReference type="Rhea" id="RHEA:24388"/>
        <dbReference type="ChEBI" id="CHEBI:16704"/>
        <dbReference type="ChEBI" id="CHEBI:17568"/>
        <dbReference type="ChEBI" id="CHEBI:43474"/>
        <dbReference type="ChEBI" id="CHEBI:57720"/>
        <dbReference type="EC" id="2.4.2.3"/>
    </reaction>
</comment>
<dbReference type="GO" id="GO:0004850">
    <property type="term" value="F:uridine phosphorylase activity"/>
    <property type="evidence" value="ECO:0007669"/>
    <property type="project" value="UniProtKB-EC"/>
</dbReference>
<dbReference type="EMBL" id="BSDR01000001">
    <property type="protein sequence ID" value="GLI34286.1"/>
    <property type="molecule type" value="Genomic_DNA"/>
</dbReference>
<dbReference type="InterPro" id="IPR018016">
    <property type="entry name" value="Nucleoside_phosphorylase_CS"/>
</dbReference>
<dbReference type="Pfam" id="PF01048">
    <property type="entry name" value="PNP_UDP_1"/>
    <property type="match status" value="1"/>
</dbReference>
<evidence type="ECO:0000256" key="5">
    <source>
        <dbReference type="ARBA" id="ARBA00022679"/>
    </source>
</evidence>
<dbReference type="RefSeq" id="WP_281793543.1">
    <property type="nucleotide sequence ID" value="NZ_BSDR01000001.1"/>
</dbReference>
<evidence type="ECO:0000313" key="8">
    <source>
        <dbReference type="EMBL" id="GLI34286.1"/>
    </source>
</evidence>
<dbReference type="PROSITE" id="PS01232">
    <property type="entry name" value="PNP_UDP_1"/>
    <property type="match status" value="1"/>
</dbReference>
<dbReference type="EC" id="2.4.2.3" evidence="2"/>
<keyword evidence="4" id="KW-0328">Glycosyltransferase</keyword>